<feature type="region of interest" description="Disordered" evidence="1">
    <location>
        <begin position="35"/>
        <end position="61"/>
    </location>
</feature>
<dbReference type="AlphaFoldDB" id="A0A0F9T4W9"/>
<protein>
    <submittedName>
        <fullName evidence="2">Uncharacterized protein</fullName>
    </submittedName>
</protein>
<organism evidence="2">
    <name type="scientific">marine sediment metagenome</name>
    <dbReference type="NCBI Taxonomy" id="412755"/>
    <lineage>
        <taxon>unclassified sequences</taxon>
        <taxon>metagenomes</taxon>
        <taxon>ecological metagenomes</taxon>
    </lineage>
</organism>
<dbReference type="EMBL" id="LAZR01000330">
    <property type="protein sequence ID" value="KKN74224.1"/>
    <property type="molecule type" value="Genomic_DNA"/>
</dbReference>
<proteinExistence type="predicted"/>
<evidence type="ECO:0000256" key="1">
    <source>
        <dbReference type="SAM" id="MobiDB-lite"/>
    </source>
</evidence>
<gene>
    <name evidence="2" type="ORF">LCGC14_0393100</name>
</gene>
<accession>A0A0F9T4W9</accession>
<name>A0A0F9T4W9_9ZZZZ</name>
<reference evidence="2" key="1">
    <citation type="journal article" date="2015" name="Nature">
        <title>Complex archaea that bridge the gap between prokaryotes and eukaryotes.</title>
        <authorList>
            <person name="Spang A."/>
            <person name="Saw J.H."/>
            <person name="Jorgensen S.L."/>
            <person name="Zaremba-Niedzwiedzka K."/>
            <person name="Martijn J."/>
            <person name="Lind A.E."/>
            <person name="van Eijk R."/>
            <person name="Schleper C."/>
            <person name="Guy L."/>
            <person name="Ettema T.J."/>
        </authorList>
    </citation>
    <scope>NUCLEOTIDE SEQUENCE</scope>
</reference>
<evidence type="ECO:0000313" key="2">
    <source>
        <dbReference type="EMBL" id="KKN74224.1"/>
    </source>
</evidence>
<sequence>MVERIEANSSWQLPPTPKQVRAITRLAVQLGYHEPVENKPRTRKEARDMIAGFREERKRRQ</sequence>
<comment type="caution">
    <text evidence="2">The sequence shown here is derived from an EMBL/GenBank/DDBJ whole genome shotgun (WGS) entry which is preliminary data.</text>
</comment>